<dbReference type="GO" id="GO:0005886">
    <property type="term" value="C:plasma membrane"/>
    <property type="evidence" value="ECO:0007669"/>
    <property type="project" value="UniProtKB-SubCell"/>
</dbReference>
<name>A0A4R3NBT0_9BACI</name>
<protein>
    <submittedName>
        <fullName evidence="9">Rod shape-determining protein MreD</fullName>
    </submittedName>
</protein>
<evidence type="ECO:0000256" key="1">
    <source>
        <dbReference type="ARBA" id="ARBA00004651"/>
    </source>
</evidence>
<dbReference type="EMBL" id="SMAN01000001">
    <property type="protein sequence ID" value="TCT27129.1"/>
    <property type="molecule type" value="Genomic_DNA"/>
</dbReference>
<dbReference type="RefSeq" id="WP_132370618.1">
    <property type="nucleotide sequence ID" value="NZ_SMAN01000001.1"/>
</dbReference>
<keyword evidence="7 8" id="KW-0472">Membrane</keyword>
<dbReference type="AlphaFoldDB" id="A0A4R3NBT0"/>
<evidence type="ECO:0000256" key="4">
    <source>
        <dbReference type="ARBA" id="ARBA00022692"/>
    </source>
</evidence>
<comment type="caution">
    <text evidence="9">The sequence shown here is derived from an EMBL/GenBank/DDBJ whole genome shotgun (WGS) entry which is preliminary data.</text>
</comment>
<dbReference type="OrthoDB" id="1653857at2"/>
<feature type="transmembrane region" description="Helical" evidence="8">
    <location>
        <begin position="34"/>
        <end position="53"/>
    </location>
</feature>
<dbReference type="NCBIfam" id="TIGR03426">
    <property type="entry name" value="shape_MreD"/>
    <property type="match status" value="1"/>
</dbReference>
<dbReference type="Proteomes" id="UP000294650">
    <property type="component" value="Unassembled WGS sequence"/>
</dbReference>
<keyword evidence="5" id="KW-0133">Cell shape</keyword>
<evidence type="ECO:0000313" key="10">
    <source>
        <dbReference type="Proteomes" id="UP000294650"/>
    </source>
</evidence>
<evidence type="ECO:0000256" key="6">
    <source>
        <dbReference type="ARBA" id="ARBA00022989"/>
    </source>
</evidence>
<feature type="transmembrane region" description="Helical" evidence="8">
    <location>
        <begin position="60"/>
        <end position="83"/>
    </location>
</feature>
<keyword evidence="10" id="KW-1185">Reference proteome</keyword>
<keyword evidence="6 8" id="KW-1133">Transmembrane helix</keyword>
<sequence length="179" mass="21149">MKRIILPLFLLLFLVLEGIFPELVPRKLNGSEIYIIPYFVMSFLILMAIFYDYDQTYQSIYYAIVFGFLTDLLYTDLIGVYMFTYGAVAYFVHKFKRVLHANFFVTFILTLFGVSLSDTLIYMMYAVIQITSMAPVEYGMTRLLPTVLANMITMAVLYPLFYRRMWKWSEELMSHRKTV</sequence>
<evidence type="ECO:0000256" key="8">
    <source>
        <dbReference type="SAM" id="Phobius"/>
    </source>
</evidence>
<dbReference type="Pfam" id="PF04093">
    <property type="entry name" value="MreD"/>
    <property type="match status" value="1"/>
</dbReference>
<evidence type="ECO:0000256" key="3">
    <source>
        <dbReference type="ARBA" id="ARBA00022475"/>
    </source>
</evidence>
<dbReference type="GO" id="GO:0008360">
    <property type="term" value="P:regulation of cell shape"/>
    <property type="evidence" value="ECO:0007669"/>
    <property type="project" value="UniProtKB-KW"/>
</dbReference>
<evidence type="ECO:0000313" key="9">
    <source>
        <dbReference type="EMBL" id="TCT27129.1"/>
    </source>
</evidence>
<organism evidence="9 10">
    <name type="scientific">Melghiribacillus thermohalophilus</name>
    <dbReference type="NCBI Taxonomy" id="1324956"/>
    <lineage>
        <taxon>Bacteria</taxon>
        <taxon>Bacillati</taxon>
        <taxon>Bacillota</taxon>
        <taxon>Bacilli</taxon>
        <taxon>Bacillales</taxon>
        <taxon>Bacillaceae</taxon>
        <taxon>Melghiribacillus</taxon>
    </lineage>
</organism>
<keyword evidence="3" id="KW-1003">Cell membrane</keyword>
<feature type="transmembrane region" description="Helical" evidence="8">
    <location>
        <begin position="103"/>
        <end position="128"/>
    </location>
</feature>
<accession>A0A4R3NBT0</accession>
<gene>
    <name evidence="9" type="ORF">EDD68_101497</name>
</gene>
<feature type="transmembrane region" description="Helical" evidence="8">
    <location>
        <begin position="140"/>
        <end position="161"/>
    </location>
</feature>
<comment type="similarity">
    <text evidence="2">Belongs to the MreD family.</text>
</comment>
<evidence type="ECO:0000256" key="7">
    <source>
        <dbReference type="ARBA" id="ARBA00023136"/>
    </source>
</evidence>
<keyword evidence="4 8" id="KW-0812">Transmembrane</keyword>
<evidence type="ECO:0000256" key="5">
    <source>
        <dbReference type="ARBA" id="ARBA00022960"/>
    </source>
</evidence>
<dbReference type="InterPro" id="IPR007227">
    <property type="entry name" value="Cell_shape_determining_MreD"/>
</dbReference>
<evidence type="ECO:0000256" key="2">
    <source>
        <dbReference type="ARBA" id="ARBA00007776"/>
    </source>
</evidence>
<comment type="subcellular location">
    <subcellularLocation>
        <location evidence="1">Cell membrane</location>
        <topology evidence="1">Multi-pass membrane protein</topology>
    </subcellularLocation>
</comment>
<reference evidence="9 10" key="1">
    <citation type="submission" date="2019-03" db="EMBL/GenBank/DDBJ databases">
        <title>Genomic Encyclopedia of Type Strains, Phase IV (KMG-IV): sequencing the most valuable type-strain genomes for metagenomic binning, comparative biology and taxonomic classification.</title>
        <authorList>
            <person name="Goeker M."/>
        </authorList>
    </citation>
    <scope>NUCLEOTIDE SEQUENCE [LARGE SCALE GENOMIC DNA]</scope>
    <source>
        <strain evidence="9 10">DSM 25894</strain>
    </source>
</reference>
<proteinExistence type="inferred from homology"/>